<dbReference type="EMBL" id="CP001050">
    <property type="protein sequence ID" value="ACF30367.1"/>
    <property type="molecule type" value="Genomic_DNA"/>
</dbReference>
<organism evidence="1 2">
    <name type="scientific">Neisseria gonorrhoeae (strain NCCP11945)</name>
    <dbReference type="NCBI Taxonomy" id="521006"/>
    <lineage>
        <taxon>Bacteria</taxon>
        <taxon>Pseudomonadati</taxon>
        <taxon>Pseudomonadota</taxon>
        <taxon>Betaproteobacteria</taxon>
        <taxon>Neisseriales</taxon>
        <taxon>Neisseriaceae</taxon>
        <taxon>Neisseria</taxon>
    </lineage>
</organism>
<name>B4RP62_NEIG2</name>
<protein>
    <recommendedName>
        <fullName evidence="3">PilS cassette</fullName>
    </recommendedName>
</protein>
<dbReference type="Proteomes" id="UP000002564">
    <property type="component" value="Chromosome"/>
</dbReference>
<sequence>MSVRRSRPSFPHRRESGFVRTETYISSFHQSHPQPTFPRHSRAGGNPVRSVSVISDKFLLLFIPRFPLSRE</sequence>
<accession>B4RP62</accession>
<dbReference type="KEGG" id="ngk:NGK_1722"/>
<dbReference type="AlphaFoldDB" id="B4RP62"/>
<dbReference type="HOGENOM" id="CLU_2826644_0_0_4"/>
<evidence type="ECO:0000313" key="2">
    <source>
        <dbReference type="Proteomes" id="UP000002564"/>
    </source>
</evidence>
<gene>
    <name evidence="1" type="ordered locus">NGK_1722</name>
</gene>
<proteinExistence type="predicted"/>
<evidence type="ECO:0008006" key="3">
    <source>
        <dbReference type="Google" id="ProtNLM"/>
    </source>
</evidence>
<evidence type="ECO:0000313" key="1">
    <source>
        <dbReference type="EMBL" id="ACF30367.1"/>
    </source>
</evidence>
<reference evidence="1 2" key="1">
    <citation type="journal article" date="2008" name="J. Bacteriol.">
        <title>Complete genome sequence of Neisseria gonorrhoeae NCCP11945.</title>
        <authorList>
            <person name="Chung G.T."/>
            <person name="Yoo J.S."/>
            <person name="Oh H.B."/>
            <person name="Lee Y.S."/>
            <person name="Cha S.H."/>
            <person name="Kim S.J."/>
            <person name="Yoo C.K."/>
        </authorList>
    </citation>
    <scope>NUCLEOTIDE SEQUENCE [LARGE SCALE GENOMIC DNA]</scope>
    <source>
        <strain evidence="1 2">NCCP11945</strain>
    </source>
</reference>